<organism evidence="3 4">
    <name type="scientific">Prolixibacter denitrificans</name>
    <dbReference type="NCBI Taxonomy" id="1541063"/>
    <lineage>
        <taxon>Bacteria</taxon>
        <taxon>Pseudomonadati</taxon>
        <taxon>Bacteroidota</taxon>
        <taxon>Bacteroidia</taxon>
        <taxon>Marinilabiliales</taxon>
        <taxon>Prolixibacteraceae</taxon>
        <taxon>Prolixibacter</taxon>
    </lineage>
</organism>
<gene>
    <name evidence="3" type="ORF">CLV93_10897</name>
    <name evidence="2" type="ORF">JCM18694_14680</name>
</gene>
<evidence type="ECO:0000313" key="5">
    <source>
        <dbReference type="Proteomes" id="UP000396862"/>
    </source>
</evidence>
<dbReference type="EMBL" id="BLAU01000001">
    <property type="protein sequence ID" value="GET21222.1"/>
    <property type="molecule type" value="Genomic_DNA"/>
</dbReference>
<dbReference type="RefSeq" id="WP_106543000.1">
    <property type="nucleotide sequence ID" value="NZ_BLAU01000001.1"/>
</dbReference>
<evidence type="ECO:0000259" key="1">
    <source>
        <dbReference type="Pfam" id="PF13521"/>
    </source>
</evidence>
<proteinExistence type="predicted"/>
<evidence type="ECO:0000313" key="4">
    <source>
        <dbReference type="Proteomes" id="UP000240621"/>
    </source>
</evidence>
<dbReference type="EMBL" id="PYGC01000008">
    <property type="protein sequence ID" value="PSK81699.1"/>
    <property type="molecule type" value="Genomic_DNA"/>
</dbReference>
<accession>A0A2P8C9P6</accession>
<dbReference type="Proteomes" id="UP000240621">
    <property type="component" value="Unassembled WGS sequence"/>
</dbReference>
<sequence length="178" mass="20749">MVYVLTGGPGFGKTLLAEKLAERGYRIGHETARALIEEEQKRNGEILPWRNSLEFERRVMEARIRFLEETPEEEIAFADRGLLDQAAFSYYKGKAVSDSLTFAIKKHRYATTVFIAPPWKEIYQTDAVRKETFYEAFRIHECVVKAYRENGYRLVELPKVAVEERLQFVLDYVATRSE</sequence>
<dbReference type="Pfam" id="PF13521">
    <property type="entry name" value="AAA_28"/>
    <property type="match status" value="1"/>
</dbReference>
<dbReference type="Gene3D" id="3.40.50.300">
    <property type="entry name" value="P-loop containing nucleotide triphosphate hydrolases"/>
    <property type="match status" value="1"/>
</dbReference>
<comment type="caution">
    <text evidence="3">The sequence shown here is derived from an EMBL/GenBank/DDBJ whole genome shotgun (WGS) entry which is preliminary data.</text>
</comment>
<dbReference type="SUPFAM" id="SSF52540">
    <property type="entry name" value="P-loop containing nucleoside triphosphate hydrolases"/>
    <property type="match status" value="1"/>
</dbReference>
<dbReference type="AlphaFoldDB" id="A0A2P8C9P6"/>
<name>A0A2P8C9P6_9BACT</name>
<dbReference type="Proteomes" id="UP000396862">
    <property type="component" value="Unassembled WGS sequence"/>
</dbReference>
<dbReference type="InterPro" id="IPR027417">
    <property type="entry name" value="P-loop_NTPase"/>
</dbReference>
<evidence type="ECO:0000313" key="3">
    <source>
        <dbReference type="EMBL" id="PSK81699.1"/>
    </source>
</evidence>
<reference evidence="3 4" key="1">
    <citation type="submission" date="2018-03" db="EMBL/GenBank/DDBJ databases">
        <title>Genomic Encyclopedia of Archaeal and Bacterial Type Strains, Phase II (KMG-II): from individual species to whole genera.</title>
        <authorList>
            <person name="Goeker M."/>
        </authorList>
    </citation>
    <scope>NUCLEOTIDE SEQUENCE [LARGE SCALE GENOMIC DNA]</scope>
    <source>
        <strain evidence="3 4">DSM 27267</strain>
    </source>
</reference>
<reference evidence="2 5" key="2">
    <citation type="submission" date="2019-10" db="EMBL/GenBank/DDBJ databases">
        <title>Prolixibacter strains distinguished by the presence of nitrate reductase genes were adept at nitrate-dependent anaerobic corrosion of metallic iron and carbon steel.</title>
        <authorList>
            <person name="Iino T."/>
            <person name="Shono N."/>
            <person name="Ito K."/>
            <person name="Nakamura R."/>
            <person name="Sueoka K."/>
            <person name="Harayama S."/>
            <person name="Ohkuma M."/>
        </authorList>
    </citation>
    <scope>NUCLEOTIDE SEQUENCE [LARGE SCALE GENOMIC DNA]</scope>
    <source>
        <strain evidence="2 5">MIC1-1</strain>
    </source>
</reference>
<evidence type="ECO:0000313" key="2">
    <source>
        <dbReference type="EMBL" id="GET21222.1"/>
    </source>
</evidence>
<keyword evidence="5" id="KW-1185">Reference proteome</keyword>
<protein>
    <submittedName>
        <fullName evidence="3">Putative ATPase</fullName>
    </submittedName>
</protein>
<feature type="domain" description="NadR/Ttd14 AAA" evidence="1">
    <location>
        <begin position="3"/>
        <end position="165"/>
    </location>
</feature>
<dbReference type="OrthoDB" id="5638848at2"/>
<dbReference type="InterPro" id="IPR038727">
    <property type="entry name" value="NadR/Ttd14_AAA_dom"/>
</dbReference>